<accession>A0A2P2NTW7</accession>
<dbReference type="EMBL" id="GGEC01065462">
    <property type="protein sequence ID" value="MBX45946.1"/>
    <property type="molecule type" value="Transcribed_RNA"/>
</dbReference>
<reference evidence="1" key="1">
    <citation type="submission" date="2018-02" db="EMBL/GenBank/DDBJ databases">
        <title>Rhizophora mucronata_Transcriptome.</title>
        <authorList>
            <person name="Meera S.P."/>
            <person name="Sreeshan A."/>
            <person name="Augustine A."/>
        </authorList>
    </citation>
    <scope>NUCLEOTIDE SEQUENCE</scope>
    <source>
        <tissue evidence="1">Leaf</tissue>
    </source>
</reference>
<evidence type="ECO:0000313" key="1">
    <source>
        <dbReference type="EMBL" id="MBX45946.1"/>
    </source>
</evidence>
<protein>
    <submittedName>
        <fullName evidence="1">Uncharacterized protein</fullName>
    </submittedName>
</protein>
<dbReference type="AlphaFoldDB" id="A0A2P2NTW7"/>
<name>A0A2P2NTW7_RHIMU</name>
<sequence>MGHSLKTKKVQWYGITKKLTLTSAPARLRSFMITWKMCSLMSPWLLKGAATL</sequence>
<proteinExistence type="predicted"/>
<organism evidence="1">
    <name type="scientific">Rhizophora mucronata</name>
    <name type="common">Asiatic mangrove</name>
    <dbReference type="NCBI Taxonomy" id="61149"/>
    <lineage>
        <taxon>Eukaryota</taxon>
        <taxon>Viridiplantae</taxon>
        <taxon>Streptophyta</taxon>
        <taxon>Embryophyta</taxon>
        <taxon>Tracheophyta</taxon>
        <taxon>Spermatophyta</taxon>
        <taxon>Magnoliopsida</taxon>
        <taxon>eudicotyledons</taxon>
        <taxon>Gunneridae</taxon>
        <taxon>Pentapetalae</taxon>
        <taxon>rosids</taxon>
        <taxon>fabids</taxon>
        <taxon>Malpighiales</taxon>
        <taxon>Rhizophoraceae</taxon>
        <taxon>Rhizophora</taxon>
    </lineage>
</organism>